<dbReference type="InterPro" id="IPR057727">
    <property type="entry name" value="WCX_dom"/>
</dbReference>
<dbReference type="PANTHER" id="PTHR34580">
    <property type="match status" value="1"/>
</dbReference>
<organism evidence="4 5">
    <name type="scientific">Spirochaeta lutea</name>
    <dbReference type="NCBI Taxonomy" id="1480694"/>
    <lineage>
        <taxon>Bacteria</taxon>
        <taxon>Pseudomonadati</taxon>
        <taxon>Spirochaetota</taxon>
        <taxon>Spirochaetia</taxon>
        <taxon>Spirochaetales</taxon>
        <taxon>Spirochaetaceae</taxon>
        <taxon>Spirochaeta</taxon>
    </lineage>
</organism>
<dbReference type="OrthoDB" id="369264at2"/>
<dbReference type="Pfam" id="PF08279">
    <property type="entry name" value="HTH_11"/>
    <property type="match status" value="1"/>
</dbReference>
<keyword evidence="5" id="KW-1185">Reference proteome</keyword>
<dbReference type="Gene3D" id="1.10.10.10">
    <property type="entry name" value="Winged helix-like DNA-binding domain superfamily/Winged helix DNA-binding domain"/>
    <property type="match status" value="1"/>
</dbReference>
<dbReference type="InterPro" id="IPR036388">
    <property type="entry name" value="WH-like_DNA-bd_sf"/>
</dbReference>
<evidence type="ECO:0000313" key="4">
    <source>
        <dbReference type="EMBL" id="KGE72160.1"/>
    </source>
</evidence>
<dbReference type="InterPro" id="IPR051534">
    <property type="entry name" value="CBASS_pafABC_assoc_protein"/>
</dbReference>
<comment type="caution">
    <text evidence="4">The sequence shown here is derived from an EMBL/GenBank/DDBJ whole genome shotgun (WGS) entry which is preliminary data.</text>
</comment>
<feature type="domain" description="Helix-turn-helix type 11" evidence="1">
    <location>
        <begin position="6"/>
        <end position="53"/>
    </location>
</feature>
<evidence type="ECO:0000259" key="1">
    <source>
        <dbReference type="Pfam" id="PF08279"/>
    </source>
</evidence>
<gene>
    <name evidence="4" type="ORF">DC28_07635</name>
</gene>
<dbReference type="PANTHER" id="PTHR34580:SF1">
    <property type="entry name" value="PROTEIN PAFC"/>
    <property type="match status" value="1"/>
</dbReference>
<feature type="domain" description="WCX" evidence="3">
    <location>
        <begin position="248"/>
        <end position="319"/>
    </location>
</feature>
<name>A0A098QWB2_9SPIO</name>
<protein>
    <submittedName>
        <fullName evidence="4">DeoR faimly transcriptional regulator</fullName>
    </submittedName>
</protein>
<evidence type="ECO:0000313" key="5">
    <source>
        <dbReference type="Proteomes" id="UP000029692"/>
    </source>
</evidence>
<accession>A0A098QWB2</accession>
<dbReference type="EMBL" id="JNUP01000060">
    <property type="protein sequence ID" value="KGE72160.1"/>
    <property type="molecule type" value="Genomic_DNA"/>
</dbReference>
<reference evidence="4 5" key="1">
    <citation type="submission" date="2014-05" db="EMBL/GenBank/DDBJ databases">
        <title>De novo Genome Sequence of Spirocheata sp.</title>
        <authorList>
            <person name="Shivani Y."/>
            <person name="Subhash Y."/>
            <person name="Tushar L."/>
            <person name="Sasikala C."/>
            <person name="Ramana C.V."/>
        </authorList>
    </citation>
    <scope>NUCLEOTIDE SEQUENCE [LARGE SCALE GENOMIC DNA]</scope>
    <source>
        <strain evidence="4 5">JC230</strain>
    </source>
</reference>
<dbReference type="Pfam" id="PF25583">
    <property type="entry name" value="WCX"/>
    <property type="match status" value="1"/>
</dbReference>
<dbReference type="RefSeq" id="WP_037547371.1">
    <property type="nucleotide sequence ID" value="NZ_JNUP01000060.1"/>
</dbReference>
<dbReference type="Proteomes" id="UP000029692">
    <property type="component" value="Unassembled WGS sequence"/>
</dbReference>
<feature type="domain" description="WYL" evidence="2">
    <location>
        <begin position="143"/>
        <end position="214"/>
    </location>
</feature>
<evidence type="ECO:0000259" key="2">
    <source>
        <dbReference type="Pfam" id="PF13280"/>
    </source>
</evidence>
<dbReference type="SUPFAM" id="SSF46785">
    <property type="entry name" value="Winged helix' DNA-binding domain"/>
    <property type="match status" value="1"/>
</dbReference>
<dbReference type="STRING" id="1480694.DC28_07635"/>
<dbReference type="PROSITE" id="PS52050">
    <property type="entry name" value="WYL"/>
    <property type="match status" value="1"/>
</dbReference>
<dbReference type="Pfam" id="PF13280">
    <property type="entry name" value="WYL"/>
    <property type="match status" value="1"/>
</dbReference>
<dbReference type="AlphaFoldDB" id="A0A098QWB2"/>
<dbReference type="eggNOG" id="COG2378">
    <property type="taxonomic scope" value="Bacteria"/>
</dbReference>
<evidence type="ECO:0000259" key="3">
    <source>
        <dbReference type="Pfam" id="PF25583"/>
    </source>
</evidence>
<proteinExistence type="predicted"/>
<dbReference type="InterPro" id="IPR013196">
    <property type="entry name" value="HTH_11"/>
</dbReference>
<sequence>MYKSERLLQIIELLHDHPEGLSRAEIAKRMGVHRSTIGRDLISLENSFALIEDEDGLISIDRKSFLSELRLSMFELEALHIAAKLFQKVMNFPFPHAASAMRKLADAQGKVSRALADRMRETAELIDQTSPLLTINYSGYRNVIEQLGIAISEYRPVTIIHYSQNRNENSRYELLPLTLEPHPEGKAIHLIGWMFKETEPSFRTLKIERIQEVHLEAPARELYLRVPMEKFWGRLAAAWSIWSSEKTPQKVVLRFDPAIAARVRETTWHISQKLTEHADGSLMWQGIIAEPREMYPWIRGWGPDVEVLGPEWLRERHREDFLRGAKIYEK</sequence>
<dbReference type="InterPro" id="IPR036390">
    <property type="entry name" value="WH_DNA-bd_sf"/>
</dbReference>
<dbReference type="InterPro" id="IPR026881">
    <property type="entry name" value="WYL_dom"/>
</dbReference>